<name>A0A969PRF0_9BACI</name>
<accession>A0A969PRF0</accession>
<protein>
    <submittedName>
        <fullName evidence="1">Uncharacterized protein</fullName>
    </submittedName>
</protein>
<comment type="caution">
    <text evidence="1">The sequence shown here is derived from an EMBL/GenBank/DDBJ whole genome shotgun (WGS) entry which is preliminary data.</text>
</comment>
<keyword evidence="2" id="KW-1185">Reference proteome</keyword>
<dbReference type="EMBL" id="JAATHJ010000037">
    <property type="protein sequence ID" value="NJP39050.1"/>
    <property type="molecule type" value="Genomic_DNA"/>
</dbReference>
<evidence type="ECO:0000313" key="1">
    <source>
        <dbReference type="EMBL" id="NJP39050.1"/>
    </source>
</evidence>
<dbReference type="PROSITE" id="PS51257">
    <property type="entry name" value="PROKAR_LIPOPROTEIN"/>
    <property type="match status" value="1"/>
</dbReference>
<reference evidence="1 2" key="1">
    <citation type="submission" date="2020-03" db="EMBL/GenBank/DDBJ databases">
        <title>Assessment of the enzymatic potential of alkaline-tolerant lipase obtained from Bacillus luteus H11 (technogenic soil) for the bioremediation of saline soils contaminated with petroleum substances.</title>
        <authorList>
            <person name="Kalwasinska A."/>
        </authorList>
    </citation>
    <scope>NUCLEOTIDE SEQUENCE [LARGE SCALE GENOMIC DNA]</scope>
    <source>
        <strain evidence="1 2">H11</strain>
    </source>
</reference>
<dbReference type="AlphaFoldDB" id="A0A969PRF0"/>
<proteinExistence type="predicted"/>
<dbReference type="Proteomes" id="UP000752012">
    <property type="component" value="Unassembled WGS sequence"/>
</dbReference>
<sequence>MKLLKRQSAMFLIFFLAGCSDYQSANSNESISEINNHATNREGDFAVEIIQENEQFYGRLTYEGEESEVQISHGSTIFMFQLSSLENDLETGTVIDTLSQQRVMNAGETITEEVPFSEMEIEELPEGEYELTATANFTAGESKEIEAVKRVHKEETVLHDH</sequence>
<evidence type="ECO:0000313" key="2">
    <source>
        <dbReference type="Proteomes" id="UP000752012"/>
    </source>
</evidence>
<organism evidence="1 2">
    <name type="scientific">Alkalicoccus luteus</name>
    <dbReference type="NCBI Taxonomy" id="1237094"/>
    <lineage>
        <taxon>Bacteria</taxon>
        <taxon>Bacillati</taxon>
        <taxon>Bacillota</taxon>
        <taxon>Bacilli</taxon>
        <taxon>Bacillales</taxon>
        <taxon>Bacillaceae</taxon>
        <taxon>Alkalicoccus</taxon>
    </lineage>
</organism>
<gene>
    <name evidence="1" type="ORF">HCN83_15885</name>
</gene>
<dbReference type="RefSeq" id="WP_168009105.1">
    <property type="nucleotide sequence ID" value="NZ_JAATHJ010000037.1"/>
</dbReference>